<dbReference type="GO" id="GO:0004852">
    <property type="term" value="F:uroporphyrinogen-III synthase activity"/>
    <property type="evidence" value="ECO:0007669"/>
    <property type="project" value="InterPro"/>
</dbReference>
<proteinExistence type="predicted"/>
<keyword evidence="2 8" id="KW-0489">Methyltransferase</keyword>
<dbReference type="EC" id="2.1.1.107" evidence="1"/>
<dbReference type="Gene3D" id="3.40.1010.10">
    <property type="entry name" value="Cobalt-precorrin-4 Transmethylase, Domain 1"/>
    <property type="match status" value="1"/>
</dbReference>
<name>A0A1M5V4X3_9CLOT</name>
<keyword evidence="4" id="KW-0949">S-adenosyl-L-methionine</keyword>
<dbReference type="FunFam" id="3.30.950.10:FF:000001">
    <property type="entry name" value="Siroheme synthase"/>
    <property type="match status" value="1"/>
</dbReference>
<dbReference type="CDD" id="cd11642">
    <property type="entry name" value="SUMT"/>
    <property type="match status" value="1"/>
</dbReference>
<evidence type="ECO:0000256" key="2">
    <source>
        <dbReference type="ARBA" id="ARBA00022603"/>
    </source>
</evidence>
<accession>A0A1M5V4X3</accession>
<evidence type="ECO:0000313" key="9">
    <source>
        <dbReference type="Proteomes" id="UP000184447"/>
    </source>
</evidence>
<dbReference type="GO" id="GO:0004851">
    <property type="term" value="F:uroporphyrin-III C-methyltransferase activity"/>
    <property type="evidence" value="ECO:0007669"/>
    <property type="project" value="UniProtKB-EC"/>
</dbReference>
<dbReference type="InterPro" id="IPR036108">
    <property type="entry name" value="4pyrrol_syn_uPrphyn_synt_sf"/>
</dbReference>
<keyword evidence="5" id="KW-0627">Porphyrin biosynthesis</keyword>
<feature type="domain" description="Tetrapyrrole methylase" evidence="6">
    <location>
        <begin position="3"/>
        <end position="212"/>
    </location>
</feature>
<feature type="domain" description="Tetrapyrrole biosynthesis uroporphyrinogen III synthase" evidence="7">
    <location>
        <begin position="265"/>
        <end position="480"/>
    </location>
</feature>
<evidence type="ECO:0000313" key="8">
    <source>
        <dbReference type="EMBL" id="SHH70230.1"/>
    </source>
</evidence>
<evidence type="ECO:0000256" key="5">
    <source>
        <dbReference type="ARBA" id="ARBA00023244"/>
    </source>
</evidence>
<dbReference type="InterPro" id="IPR035996">
    <property type="entry name" value="4pyrrol_Methylase_sf"/>
</dbReference>
<dbReference type="STRING" id="1121316.SAMN02745207_02080"/>
<dbReference type="Pfam" id="PF00590">
    <property type="entry name" value="TP_methylase"/>
    <property type="match status" value="1"/>
</dbReference>
<evidence type="ECO:0000256" key="3">
    <source>
        <dbReference type="ARBA" id="ARBA00022679"/>
    </source>
</evidence>
<dbReference type="RefSeq" id="WP_073338367.1">
    <property type="nucleotide sequence ID" value="NZ_FQXM01000010.1"/>
</dbReference>
<evidence type="ECO:0000259" key="6">
    <source>
        <dbReference type="Pfam" id="PF00590"/>
    </source>
</evidence>
<dbReference type="GO" id="GO:0032259">
    <property type="term" value="P:methylation"/>
    <property type="evidence" value="ECO:0007669"/>
    <property type="project" value="UniProtKB-KW"/>
</dbReference>
<dbReference type="Proteomes" id="UP000184447">
    <property type="component" value="Unassembled WGS sequence"/>
</dbReference>
<dbReference type="EMBL" id="FQXM01000010">
    <property type="protein sequence ID" value="SHH70230.1"/>
    <property type="molecule type" value="Genomic_DNA"/>
</dbReference>
<reference evidence="8 9" key="1">
    <citation type="submission" date="2016-11" db="EMBL/GenBank/DDBJ databases">
        <authorList>
            <person name="Jaros S."/>
            <person name="Januszkiewicz K."/>
            <person name="Wedrychowicz H."/>
        </authorList>
    </citation>
    <scope>NUCLEOTIDE SEQUENCE [LARGE SCALE GENOMIC DNA]</scope>
    <source>
        <strain evidence="8 9">DSM 8605</strain>
    </source>
</reference>
<dbReference type="InterPro" id="IPR014776">
    <property type="entry name" value="4pyrrole_Mease_sub2"/>
</dbReference>
<evidence type="ECO:0000256" key="1">
    <source>
        <dbReference type="ARBA" id="ARBA00012162"/>
    </source>
</evidence>
<dbReference type="FunFam" id="3.40.1010.10:FF:000001">
    <property type="entry name" value="Siroheme synthase"/>
    <property type="match status" value="1"/>
</dbReference>
<gene>
    <name evidence="8" type="ORF">SAMN02745207_02080</name>
</gene>
<evidence type="ECO:0000259" key="7">
    <source>
        <dbReference type="Pfam" id="PF02602"/>
    </source>
</evidence>
<dbReference type="Pfam" id="PF02602">
    <property type="entry name" value="HEM4"/>
    <property type="match status" value="1"/>
</dbReference>
<evidence type="ECO:0000256" key="4">
    <source>
        <dbReference type="ARBA" id="ARBA00022691"/>
    </source>
</evidence>
<dbReference type="OrthoDB" id="9815856at2"/>
<sequence length="489" mass="54176">MSKVYLMGVGPGDEELMTLKSVRVLKECTAVLYDRLAGGNILKHINKDCKVFYVGKESGAHYKTQEEINDLIIQLAKEGHIVGRVKGGDPYVFGRGGEEALRLIEENIDFEVVPGITSAIAVLNYAGIPITHRGMAQSFHVFTGMSAKNLNINWESVAALEGTLVFLMGLGSLDEIIENLVVRGKDKSTACGVIMRGTTSKQKKVVGDLTDISDKVKKAGLKSPCIIVIGDVVQLHEQLNWKEKQPLFGLNVCVTRTKEQAKPVTEKLISLGAEVTEINSIKIENTPENLKDYIKELENYNHIVFTSVNGVNSFFDYLKNINYDIRKIKAKISSIGPATTDSIKNRGIIPEIQAKNFVAESLFESLKTEVNSGEKILIPRAKIARPYLVEELRKLDCIVDEVHVYDTVTGDLVNKRAFEDVDVVLYTSPSTVRNMIKMVGLEELKMKKSLAIGPITNKELQINGMEAVVCEEYSSQGLIEKLLEIKEEA</sequence>
<dbReference type="SUPFAM" id="SSF69618">
    <property type="entry name" value="HemD-like"/>
    <property type="match status" value="1"/>
</dbReference>
<organism evidence="8 9">
    <name type="scientific">Clostridium grantii DSM 8605</name>
    <dbReference type="NCBI Taxonomy" id="1121316"/>
    <lineage>
        <taxon>Bacteria</taxon>
        <taxon>Bacillati</taxon>
        <taxon>Bacillota</taxon>
        <taxon>Clostridia</taxon>
        <taxon>Eubacteriales</taxon>
        <taxon>Clostridiaceae</taxon>
        <taxon>Clostridium</taxon>
    </lineage>
</organism>
<dbReference type="Gene3D" id="3.40.50.10090">
    <property type="match status" value="2"/>
</dbReference>
<keyword evidence="9" id="KW-1185">Reference proteome</keyword>
<dbReference type="InterPro" id="IPR006366">
    <property type="entry name" value="CobA/CysG_C"/>
</dbReference>
<dbReference type="InterPro" id="IPR000878">
    <property type="entry name" value="4pyrrol_Mease"/>
</dbReference>
<dbReference type="GO" id="GO:0019354">
    <property type="term" value="P:siroheme biosynthetic process"/>
    <property type="evidence" value="ECO:0007669"/>
    <property type="project" value="InterPro"/>
</dbReference>
<dbReference type="PANTHER" id="PTHR45790:SF3">
    <property type="entry name" value="S-ADENOSYL-L-METHIONINE-DEPENDENT UROPORPHYRINOGEN III METHYLTRANSFERASE, CHLOROPLASTIC"/>
    <property type="match status" value="1"/>
</dbReference>
<dbReference type="PANTHER" id="PTHR45790">
    <property type="entry name" value="SIROHEME SYNTHASE-RELATED"/>
    <property type="match status" value="1"/>
</dbReference>
<dbReference type="NCBIfam" id="NF004790">
    <property type="entry name" value="PRK06136.1"/>
    <property type="match status" value="1"/>
</dbReference>
<dbReference type="InterPro" id="IPR050161">
    <property type="entry name" value="Siro_Cobalamin_biosynth"/>
</dbReference>
<protein>
    <recommendedName>
        <fullName evidence="1">uroporphyrinogen-III C-methyltransferase</fullName>
        <ecNumber evidence="1">2.1.1.107</ecNumber>
    </recommendedName>
</protein>
<dbReference type="InterPro" id="IPR003754">
    <property type="entry name" value="4pyrrol_synth_uPrphyn_synth"/>
</dbReference>
<dbReference type="Gene3D" id="3.30.950.10">
    <property type="entry name" value="Methyltransferase, Cobalt-precorrin-4 Transmethylase, Domain 2"/>
    <property type="match status" value="1"/>
</dbReference>
<dbReference type="SUPFAM" id="SSF53790">
    <property type="entry name" value="Tetrapyrrole methylase"/>
    <property type="match status" value="1"/>
</dbReference>
<dbReference type="AlphaFoldDB" id="A0A1M5V4X3"/>
<dbReference type="NCBIfam" id="TIGR01469">
    <property type="entry name" value="cobA_cysG_Cterm"/>
    <property type="match status" value="1"/>
</dbReference>
<dbReference type="InterPro" id="IPR014777">
    <property type="entry name" value="4pyrrole_Mease_sub1"/>
</dbReference>
<dbReference type="CDD" id="cd06578">
    <property type="entry name" value="HemD"/>
    <property type="match status" value="1"/>
</dbReference>
<keyword evidence="3 8" id="KW-0808">Transferase</keyword>